<name>A0A382DBQ4_9ZZZZ</name>
<organism evidence="3">
    <name type="scientific">marine metagenome</name>
    <dbReference type="NCBI Taxonomy" id="408172"/>
    <lineage>
        <taxon>unclassified sequences</taxon>
        <taxon>metagenomes</taxon>
        <taxon>ecological metagenomes</taxon>
    </lineage>
</organism>
<dbReference type="AlphaFoldDB" id="A0A382DBQ4"/>
<evidence type="ECO:0000313" key="3">
    <source>
        <dbReference type="EMBL" id="SVB35121.1"/>
    </source>
</evidence>
<dbReference type="SUPFAM" id="SSF51735">
    <property type="entry name" value="NAD(P)-binding Rossmann-fold domains"/>
    <property type="match status" value="1"/>
</dbReference>
<reference evidence="3" key="1">
    <citation type="submission" date="2018-05" db="EMBL/GenBank/DDBJ databases">
        <authorList>
            <person name="Lanie J.A."/>
            <person name="Ng W.-L."/>
            <person name="Kazmierczak K.M."/>
            <person name="Andrzejewski T.M."/>
            <person name="Davidsen T.M."/>
            <person name="Wayne K.J."/>
            <person name="Tettelin H."/>
            <person name="Glass J.I."/>
            <person name="Rusch D."/>
            <person name="Podicherti R."/>
            <person name="Tsui H.-C.T."/>
            <person name="Winkler M.E."/>
        </authorList>
    </citation>
    <scope>NUCLEOTIDE SEQUENCE</scope>
</reference>
<keyword evidence="2" id="KW-0560">Oxidoreductase</keyword>
<dbReference type="PANTHER" id="PTHR43639">
    <property type="entry name" value="OXIDOREDUCTASE, SHORT-CHAIN DEHYDROGENASE/REDUCTASE FAMILY (AFU_ORTHOLOGUE AFUA_5G02870)"/>
    <property type="match status" value="1"/>
</dbReference>
<dbReference type="PRINTS" id="PR00081">
    <property type="entry name" value="GDHRDH"/>
</dbReference>
<dbReference type="NCBIfam" id="NF005559">
    <property type="entry name" value="PRK07231.1"/>
    <property type="match status" value="1"/>
</dbReference>
<dbReference type="EMBL" id="UINC01038301">
    <property type="protein sequence ID" value="SVB35121.1"/>
    <property type="molecule type" value="Genomic_DNA"/>
</dbReference>
<dbReference type="PROSITE" id="PS00061">
    <property type="entry name" value="ADH_SHORT"/>
    <property type="match status" value="1"/>
</dbReference>
<dbReference type="Gene3D" id="3.40.50.720">
    <property type="entry name" value="NAD(P)-binding Rossmann-like Domain"/>
    <property type="match status" value="1"/>
</dbReference>
<dbReference type="InterPro" id="IPR020904">
    <property type="entry name" value="Sc_DH/Rdtase_CS"/>
</dbReference>
<comment type="similarity">
    <text evidence="1">Belongs to the short-chain dehydrogenases/reductases (SDR) family.</text>
</comment>
<evidence type="ECO:0000256" key="1">
    <source>
        <dbReference type="ARBA" id="ARBA00006484"/>
    </source>
</evidence>
<sequence length="269" mass="27724">MDNHFIDHSSRPIEELLSLKGKSSVVTGGASGIGEGIVKRFAEAGSSIIVADIDLKKAENTSKKIADSTGAKVIAVEVDVSNSKSLAETAEACLENFGSLEIWVNNAGIFPTTGPAIEAEDSFVDEMLEVNVRGTFAGSREAALRMKNGGVIINLASTQGLTGGPGISAYTASKHAVVGLTKSLAIELAPKGIRVVAVAPGVIDTPGVRDQLEPLKEAGIDISSMVKNSLLGRSGVPDDVARVVLFLASEMADWITGATIPVDAGKLAG</sequence>
<dbReference type="Pfam" id="PF13561">
    <property type="entry name" value="adh_short_C2"/>
    <property type="match status" value="1"/>
</dbReference>
<protein>
    <submittedName>
        <fullName evidence="3">Uncharacterized protein</fullName>
    </submittedName>
</protein>
<proteinExistence type="inferred from homology"/>
<dbReference type="InterPro" id="IPR002347">
    <property type="entry name" value="SDR_fam"/>
</dbReference>
<dbReference type="InterPro" id="IPR036291">
    <property type="entry name" value="NAD(P)-bd_dom_sf"/>
</dbReference>
<accession>A0A382DBQ4</accession>
<evidence type="ECO:0000256" key="2">
    <source>
        <dbReference type="ARBA" id="ARBA00023002"/>
    </source>
</evidence>
<gene>
    <name evidence="3" type="ORF">METZ01_LOCUS187975</name>
</gene>
<dbReference type="FunFam" id="3.40.50.720:FF:000084">
    <property type="entry name" value="Short-chain dehydrogenase reductase"/>
    <property type="match status" value="1"/>
</dbReference>
<dbReference type="PRINTS" id="PR00080">
    <property type="entry name" value="SDRFAMILY"/>
</dbReference>
<dbReference type="GO" id="GO:0016491">
    <property type="term" value="F:oxidoreductase activity"/>
    <property type="evidence" value="ECO:0007669"/>
    <property type="project" value="UniProtKB-KW"/>
</dbReference>
<dbReference type="PANTHER" id="PTHR43639:SF1">
    <property type="entry name" value="SHORT-CHAIN DEHYDROGENASE_REDUCTASE FAMILY PROTEIN"/>
    <property type="match status" value="1"/>
</dbReference>
<dbReference type="CDD" id="cd05233">
    <property type="entry name" value="SDR_c"/>
    <property type="match status" value="1"/>
</dbReference>